<gene>
    <name evidence="1" type="ORF">EJB05_33464</name>
</gene>
<evidence type="ECO:0000313" key="2">
    <source>
        <dbReference type="Proteomes" id="UP000324897"/>
    </source>
</evidence>
<comment type="caution">
    <text evidence="1">The sequence shown here is derived from an EMBL/GenBank/DDBJ whole genome shotgun (WGS) entry which is preliminary data.</text>
</comment>
<keyword evidence="2" id="KW-1185">Reference proteome</keyword>
<feature type="non-terminal residue" evidence="1">
    <location>
        <position position="1"/>
    </location>
</feature>
<proteinExistence type="predicted"/>
<dbReference type="AlphaFoldDB" id="A0A5J9U2J3"/>
<protein>
    <submittedName>
        <fullName evidence="1">Uncharacterized protein</fullName>
    </submittedName>
</protein>
<accession>A0A5J9U2J3</accession>
<name>A0A5J9U2J3_9POAL</name>
<dbReference type="Proteomes" id="UP000324897">
    <property type="component" value="Chromosome 7"/>
</dbReference>
<reference evidence="1 2" key="1">
    <citation type="journal article" date="2019" name="Sci. Rep.">
        <title>A high-quality genome of Eragrostis curvula grass provides insights into Poaceae evolution and supports new strategies to enhance forage quality.</title>
        <authorList>
            <person name="Carballo J."/>
            <person name="Santos B.A.C.M."/>
            <person name="Zappacosta D."/>
            <person name="Garbus I."/>
            <person name="Selva J.P."/>
            <person name="Gallo C.A."/>
            <person name="Diaz A."/>
            <person name="Albertini E."/>
            <person name="Caccamo M."/>
            <person name="Echenique V."/>
        </authorList>
    </citation>
    <scope>NUCLEOTIDE SEQUENCE [LARGE SCALE GENOMIC DNA]</scope>
    <source>
        <strain evidence="2">cv. Victoria</strain>
        <tissue evidence="1">Leaf</tissue>
    </source>
</reference>
<sequence length="85" mass="8900">MLLCLLERGGSVGLVPSCHADRVLGECFRPVAVGGVGEGLSCLIRKVSCSHCIALIPFPPPAPLQNSSYFSALPLSDFSSPRSSQ</sequence>
<dbReference type="EMBL" id="RWGY01000029">
    <property type="protein sequence ID" value="TVU17428.1"/>
    <property type="molecule type" value="Genomic_DNA"/>
</dbReference>
<organism evidence="1 2">
    <name type="scientific">Eragrostis curvula</name>
    <name type="common">weeping love grass</name>
    <dbReference type="NCBI Taxonomy" id="38414"/>
    <lineage>
        <taxon>Eukaryota</taxon>
        <taxon>Viridiplantae</taxon>
        <taxon>Streptophyta</taxon>
        <taxon>Embryophyta</taxon>
        <taxon>Tracheophyta</taxon>
        <taxon>Spermatophyta</taxon>
        <taxon>Magnoliopsida</taxon>
        <taxon>Liliopsida</taxon>
        <taxon>Poales</taxon>
        <taxon>Poaceae</taxon>
        <taxon>PACMAD clade</taxon>
        <taxon>Chloridoideae</taxon>
        <taxon>Eragrostideae</taxon>
        <taxon>Eragrostidinae</taxon>
        <taxon>Eragrostis</taxon>
    </lineage>
</organism>
<dbReference type="Gramene" id="TVU17428">
    <property type="protein sequence ID" value="TVU17428"/>
    <property type="gene ID" value="EJB05_33464"/>
</dbReference>
<evidence type="ECO:0000313" key="1">
    <source>
        <dbReference type="EMBL" id="TVU17428.1"/>
    </source>
</evidence>